<gene>
    <name evidence="2" type="ORF">ABID14_002009</name>
</gene>
<dbReference type="EMBL" id="JBEPMA010000024">
    <property type="protein sequence ID" value="MET3618370.1"/>
    <property type="molecule type" value="Genomic_DNA"/>
</dbReference>
<comment type="caution">
    <text evidence="2">The sequence shown here is derived from an EMBL/GenBank/DDBJ whole genome shotgun (WGS) entry which is preliminary data.</text>
</comment>
<sequence>MKKNKLLVTVLVGSLVVGNMSPVLANKAPKNLVSAEIASSINTNDKNIDIKSLEKEGYKVVVQDGKLILEKMV</sequence>
<evidence type="ECO:0000313" key="2">
    <source>
        <dbReference type="EMBL" id="MET3618370.1"/>
    </source>
</evidence>
<dbReference type="Proteomes" id="UP001549162">
    <property type="component" value="Unassembled WGS sequence"/>
</dbReference>
<reference evidence="2 3" key="1">
    <citation type="submission" date="2024-06" db="EMBL/GenBank/DDBJ databases">
        <title>Genomic Encyclopedia of Type Strains, Phase IV (KMG-IV): sequencing the most valuable type-strain genomes for metagenomic binning, comparative biology and taxonomic classification.</title>
        <authorList>
            <person name="Goeker M."/>
        </authorList>
    </citation>
    <scope>NUCLEOTIDE SEQUENCE [LARGE SCALE GENOMIC DNA]</scope>
    <source>
        <strain evidence="2 3">DSM 21460</strain>
    </source>
</reference>
<proteinExistence type="predicted"/>
<keyword evidence="1" id="KW-0732">Signal</keyword>
<dbReference type="RefSeq" id="WP_354369579.1">
    <property type="nucleotide sequence ID" value="NZ_JBEPMA010000024.1"/>
</dbReference>
<accession>A0ABV2JC34</accession>
<evidence type="ECO:0000256" key="1">
    <source>
        <dbReference type="SAM" id="SignalP"/>
    </source>
</evidence>
<feature type="chain" id="PRO_5046750126" evidence="1">
    <location>
        <begin position="26"/>
        <end position="73"/>
    </location>
</feature>
<keyword evidence="3" id="KW-1185">Reference proteome</keyword>
<organism evidence="2 3">
    <name type="scientific">Peptoniphilus olsenii</name>
    <dbReference type="NCBI Taxonomy" id="411570"/>
    <lineage>
        <taxon>Bacteria</taxon>
        <taxon>Bacillati</taxon>
        <taxon>Bacillota</taxon>
        <taxon>Tissierellia</taxon>
        <taxon>Tissierellales</taxon>
        <taxon>Peptoniphilaceae</taxon>
        <taxon>Peptoniphilus</taxon>
    </lineage>
</organism>
<protein>
    <submittedName>
        <fullName evidence="2">Uncharacterized protein</fullName>
    </submittedName>
</protein>
<name>A0ABV2JC34_9FIRM</name>
<feature type="signal peptide" evidence="1">
    <location>
        <begin position="1"/>
        <end position="25"/>
    </location>
</feature>
<evidence type="ECO:0000313" key="3">
    <source>
        <dbReference type="Proteomes" id="UP001549162"/>
    </source>
</evidence>